<name>A0AA88N903_TACVA</name>
<dbReference type="GO" id="GO:0038001">
    <property type="term" value="P:paracrine signaling"/>
    <property type="evidence" value="ECO:0007669"/>
    <property type="project" value="TreeGrafter"/>
</dbReference>
<dbReference type="GO" id="GO:0032481">
    <property type="term" value="P:positive regulation of type I interferon production"/>
    <property type="evidence" value="ECO:0007669"/>
    <property type="project" value="TreeGrafter"/>
</dbReference>
<dbReference type="GO" id="GO:0005634">
    <property type="term" value="C:nucleus"/>
    <property type="evidence" value="ECO:0007669"/>
    <property type="project" value="TreeGrafter"/>
</dbReference>
<feature type="compositionally biased region" description="Basic and acidic residues" evidence="2">
    <location>
        <begin position="28"/>
        <end position="41"/>
    </location>
</feature>
<proteinExistence type="inferred from homology"/>
<evidence type="ECO:0000313" key="6">
    <source>
        <dbReference type="Proteomes" id="UP001187315"/>
    </source>
</evidence>
<dbReference type="PANTHER" id="PTHR10656:SF35">
    <property type="entry name" value="CYCLIC GMP-AMP SYNTHASE"/>
    <property type="match status" value="1"/>
</dbReference>
<sequence>MSARGRPRKVQGENPGASEAKSLHATRKKSEQKNEEQKTTDAKANSNSKIHVKIHPSQEVCARKPSCVKTPEEQQTPKQTRSGEKKVAPRSSTQKGNSIEENPNKELKSAPEKVQKSQSVESDSQKVTRLKKSSKVAKCVEETDAPQTAKGTENPNKVLLAVLEKLKVKKNERSKSAKCVNEIQTKITEHLKRHLNWCKDISVLKTGSYYENLKICHPDEFDVMMTLCLERVKLQPFSEDGAFYSVEMKRHTKHPLDKFINDDNNIMASEMLKDFREQIKQVISSLEYDVTLERKKMGCPAVTLLVKENGKNISMDFVLSLEVHSCWPAFTQDGFNIENWLGKKVKMEERRRPFYLVPKYEGRGNAEQDGIMAKDAWRISFSHVEKKILKNHGNSKTCCEGGQKCCRKSCLKLLKYLLQRLKDEQLDEADKLCSYHAKTTLLHACAARVKDSEWADSELSHCFQQLLRDFEQNLRACKLPNFFIPSQNLLNGLNKKKCERLADYIENQRNNGFPLLC</sequence>
<dbReference type="InterPro" id="IPR024810">
    <property type="entry name" value="MAB21L/cGLR"/>
</dbReference>
<evidence type="ECO:0008006" key="7">
    <source>
        <dbReference type="Google" id="ProtNLM"/>
    </source>
</evidence>
<dbReference type="Pfam" id="PF03281">
    <property type="entry name" value="Mab-21"/>
    <property type="match status" value="1"/>
</dbReference>
<dbReference type="GO" id="GO:0003682">
    <property type="term" value="F:chromatin binding"/>
    <property type="evidence" value="ECO:0007669"/>
    <property type="project" value="TreeGrafter"/>
</dbReference>
<feature type="compositionally biased region" description="Polar residues" evidence="2">
    <location>
        <begin position="116"/>
        <end position="127"/>
    </location>
</feature>
<dbReference type="Gene3D" id="1.10.1410.40">
    <property type="match status" value="1"/>
</dbReference>
<dbReference type="Proteomes" id="UP001187315">
    <property type="component" value="Unassembled WGS sequence"/>
</dbReference>
<dbReference type="FunFam" id="1.10.1410.40:FF:000007">
    <property type="entry name" value="Cyclic GMP-AMP synthase"/>
    <property type="match status" value="1"/>
</dbReference>
<dbReference type="PANTHER" id="PTHR10656">
    <property type="entry name" value="CELL FATE DETERMINING PROTEIN MAB21-RELATED"/>
    <property type="match status" value="1"/>
</dbReference>
<comment type="similarity">
    <text evidence="1">Belongs to the mab-21 family.</text>
</comment>
<feature type="compositionally biased region" description="Polar residues" evidence="2">
    <location>
        <begin position="90"/>
        <end position="101"/>
    </location>
</feature>
<dbReference type="GO" id="GO:0071360">
    <property type="term" value="P:cellular response to exogenous dsRNA"/>
    <property type="evidence" value="ECO:0007669"/>
    <property type="project" value="TreeGrafter"/>
</dbReference>
<evidence type="ECO:0000256" key="1">
    <source>
        <dbReference type="ARBA" id="ARBA00008307"/>
    </source>
</evidence>
<dbReference type="GO" id="GO:2000042">
    <property type="term" value="P:negative regulation of double-strand break repair via homologous recombination"/>
    <property type="evidence" value="ECO:0007669"/>
    <property type="project" value="TreeGrafter"/>
</dbReference>
<dbReference type="InterPro" id="IPR046906">
    <property type="entry name" value="Mab-21_HhH/H2TH-like"/>
</dbReference>
<dbReference type="SMART" id="SM01265">
    <property type="entry name" value="Mab-21"/>
    <property type="match status" value="1"/>
</dbReference>
<dbReference type="Gene3D" id="3.30.460.90">
    <property type="match status" value="1"/>
</dbReference>
<evidence type="ECO:0000259" key="4">
    <source>
        <dbReference type="Pfam" id="PF20266"/>
    </source>
</evidence>
<dbReference type="GO" id="GO:0035861">
    <property type="term" value="C:site of double-strand break"/>
    <property type="evidence" value="ECO:0007669"/>
    <property type="project" value="TreeGrafter"/>
</dbReference>
<dbReference type="EMBL" id="JAVHJS010000007">
    <property type="protein sequence ID" value="KAK2852597.1"/>
    <property type="molecule type" value="Genomic_DNA"/>
</dbReference>
<evidence type="ECO:0000259" key="3">
    <source>
        <dbReference type="Pfam" id="PF03281"/>
    </source>
</evidence>
<dbReference type="GO" id="GO:0002218">
    <property type="term" value="P:activation of innate immune response"/>
    <property type="evidence" value="ECO:0007669"/>
    <property type="project" value="TreeGrafter"/>
</dbReference>
<gene>
    <name evidence="5" type="ORF">Q7C36_007798</name>
</gene>
<protein>
    <recommendedName>
        <fullName evidence="7">Cyclic GMP-AMP synthase</fullName>
    </recommendedName>
</protein>
<keyword evidence="6" id="KW-1185">Reference proteome</keyword>
<feature type="region of interest" description="Disordered" evidence="2">
    <location>
        <begin position="1"/>
        <end position="152"/>
    </location>
</feature>
<comment type="caution">
    <text evidence="5">The sequence shown here is derived from an EMBL/GenBank/DDBJ whole genome shotgun (WGS) entry which is preliminary data.</text>
</comment>
<dbReference type="GO" id="GO:0002230">
    <property type="term" value="P:positive regulation of defense response to virus by host"/>
    <property type="evidence" value="ECO:0007669"/>
    <property type="project" value="TreeGrafter"/>
</dbReference>
<dbReference type="GO" id="GO:0006974">
    <property type="term" value="P:DNA damage response"/>
    <property type="evidence" value="ECO:0007669"/>
    <property type="project" value="TreeGrafter"/>
</dbReference>
<feature type="compositionally biased region" description="Basic and acidic residues" evidence="2">
    <location>
        <begin position="102"/>
        <end position="115"/>
    </location>
</feature>
<dbReference type="GO" id="GO:0061501">
    <property type="term" value="F:2',3'-cyclic GMP-AMP synthase activity"/>
    <property type="evidence" value="ECO:0007669"/>
    <property type="project" value="TreeGrafter"/>
</dbReference>
<dbReference type="AlphaFoldDB" id="A0AA88N903"/>
<reference evidence="5" key="1">
    <citation type="submission" date="2023-08" db="EMBL/GenBank/DDBJ databases">
        <title>Pelteobagrus vachellii genome.</title>
        <authorList>
            <person name="Liu H."/>
        </authorList>
    </citation>
    <scope>NUCLEOTIDE SEQUENCE</scope>
    <source>
        <strain evidence="5">PRFRI_2022a</strain>
        <tissue evidence="5">Muscle</tissue>
    </source>
</reference>
<dbReference type="GO" id="GO:0003690">
    <property type="term" value="F:double-stranded DNA binding"/>
    <property type="evidence" value="ECO:0007669"/>
    <property type="project" value="TreeGrafter"/>
</dbReference>
<dbReference type="GO" id="GO:0005829">
    <property type="term" value="C:cytosol"/>
    <property type="evidence" value="ECO:0007669"/>
    <property type="project" value="TreeGrafter"/>
</dbReference>
<evidence type="ECO:0000256" key="2">
    <source>
        <dbReference type="SAM" id="MobiDB-lite"/>
    </source>
</evidence>
<feature type="domain" description="Mab-21-like nucleotidyltransferase" evidence="3">
    <location>
        <begin position="209"/>
        <end position="391"/>
    </location>
</feature>
<organism evidence="5 6">
    <name type="scientific">Tachysurus vachellii</name>
    <name type="common">Darkbarbel catfish</name>
    <name type="synonym">Pelteobagrus vachellii</name>
    <dbReference type="NCBI Taxonomy" id="175792"/>
    <lineage>
        <taxon>Eukaryota</taxon>
        <taxon>Metazoa</taxon>
        <taxon>Chordata</taxon>
        <taxon>Craniata</taxon>
        <taxon>Vertebrata</taxon>
        <taxon>Euteleostomi</taxon>
        <taxon>Actinopterygii</taxon>
        <taxon>Neopterygii</taxon>
        <taxon>Teleostei</taxon>
        <taxon>Ostariophysi</taxon>
        <taxon>Siluriformes</taxon>
        <taxon>Bagridae</taxon>
        <taxon>Tachysurus</taxon>
    </lineage>
</organism>
<accession>A0AA88N903</accession>
<evidence type="ECO:0000313" key="5">
    <source>
        <dbReference type="EMBL" id="KAK2852597.1"/>
    </source>
</evidence>
<dbReference type="Pfam" id="PF20266">
    <property type="entry name" value="Mab-21_C"/>
    <property type="match status" value="1"/>
</dbReference>
<feature type="domain" description="Mab-21-like HhH/H2TH-like" evidence="4">
    <location>
        <begin position="406"/>
        <end position="506"/>
    </location>
</feature>
<dbReference type="InterPro" id="IPR046903">
    <property type="entry name" value="Mab-21-like_nuc_Trfase"/>
</dbReference>